<protein>
    <submittedName>
        <fullName evidence="2">Uncharacterized protein</fullName>
    </submittedName>
</protein>
<sequence length="305" mass="33807">MPGLDLVETTSAAVLEHYLCSQTRQSPQDARPQHRPSAALDSLPSRLVHGVIPVTPISLPSLARKRKTPPDEQDTSLFDVTHISSSSLGSPSPSSPPRAESEPPLSTRPPSVPVPDSKLHLAPSSDDLGLARFCQPAARDRDDIMPPSPPTGIRPIHPQDLISDELAKLAQHLSSRFRPVYSRPPTEPLERGYWLINCSLWPRPARHAMWTFLENYLSSGLAGWGVWCRRRRSEASTPNCTTTGTDDDADANDDWIRLYCWACVVKHMYLLLYLASDRRLKTTHAAWIGADGDTVLEVLPSDYRA</sequence>
<gene>
    <name evidence="2" type="ORF">CDD81_6248</name>
</gene>
<reference evidence="2 3" key="1">
    <citation type="submission" date="2017-06" db="EMBL/GenBank/DDBJ databases">
        <title>Ant-infecting Ophiocordyceps genomes reveal a high diversity of potential behavioral manipulation genes and a possible major role for enterotoxins.</title>
        <authorList>
            <person name="De Bekker C."/>
            <person name="Evans H.C."/>
            <person name="Brachmann A."/>
            <person name="Hughes D.P."/>
        </authorList>
    </citation>
    <scope>NUCLEOTIDE SEQUENCE [LARGE SCALE GENOMIC DNA]</scope>
    <source>
        <strain evidence="2 3">Map64</strain>
    </source>
</reference>
<organism evidence="2 3">
    <name type="scientific">Ophiocordyceps australis</name>
    <dbReference type="NCBI Taxonomy" id="1399860"/>
    <lineage>
        <taxon>Eukaryota</taxon>
        <taxon>Fungi</taxon>
        <taxon>Dikarya</taxon>
        <taxon>Ascomycota</taxon>
        <taxon>Pezizomycotina</taxon>
        <taxon>Sordariomycetes</taxon>
        <taxon>Hypocreomycetidae</taxon>
        <taxon>Hypocreales</taxon>
        <taxon>Ophiocordycipitaceae</taxon>
        <taxon>Ophiocordyceps</taxon>
    </lineage>
</organism>
<evidence type="ECO:0000256" key="1">
    <source>
        <dbReference type="SAM" id="MobiDB-lite"/>
    </source>
</evidence>
<accession>A0A2C5XSH7</accession>
<feature type="region of interest" description="Disordered" evidence="1">
    <location>
        <begin position="62"/>
        <end position="125"/>
    </location>
</feature>
<evidence type="ECO:0000313" key="3">
    <source>
        <dbReference type="Proteomes" id="UP000226192"/>
    </source>
</evidence>
<evidence type="ECO:0000313" key="2">
    <source>
        <dbReference type="EMBL" id="PHH58406.1"/>
    </source>
</evidence>
<dbReference type="Proteomes" id="UP000226192">
    <property type="component" value="Unassembled WGS sequence"/>
</dbReference>
<proteinExistence type="predicted"/>
<dbReference type="EMBL" id="NJET01000554">
    <property type="protein sequence ID" value="PHH58406.1"/>
    <property type="molecule type" value="Genomic_DNA"/>
</dbReference>
<dbReference type="STRING" id="1399860.A0A2C5XSH7"/>
<comment type="caution">
    <text evidence="2">The sequence shown here is derived from an EMBL/GenBank/DDBJ whole genome shotgun (WGS) entry which is preliminary data.</text>
</comment>
<keyword evidence="3" id="KW-1185">Reference proteome</keyword>
<dbReference type="OrthoDB" id="5395975at2759"/>
<feature type="region of interest" description="Disordered" evidence="1">
    <location>
        <begin position="23"/>
        <end position="44"/>
    </location>
</feature>
<dbReference type="AlphaFoldDB" id="A0A2C5XSH7"/>
<name>A0A2C5XSH7_9HYPO</name>